<evidence type="ECO:0000256" key="3">
    <source>
        <dbReference type="ARBA" id="ARBA00022777"/>
    </source>
</evidence>
<name>F6B8N5_DESCC</name>
<sequence>MEIKGLLEVIQVQRHDFLNHLQVISGLLQLNKADRVRDYIGQVCNEYERLSRITRLKSDEVKAVLLIANLEAAKVQVEFVYDIQTNLAHLGVPGQVVATALDRCIKHALKFLAPPQITDRRIKLSIAEGERKTTIKLGFPGVPADIVKDANQQMALTQYLAPYEGTVKLAVTEKEAEIYMIFPKTSA</sequence>
<dbReference type="InterPro" id="IPR016120">
    <property type="entry name" value="Sig_transdc_His_kin_SpoOB"/>
</dbReference>
<gene>
    <name evidence="5" type="ordered locus">Desca_0722</name>
</gene>
<organism evidence="5 6">
    <name type="scientific">Desulfotomaculum nigrificans (strain DSM 14880 / VKM B-2319 / CO-1-SRB)</name>
    <name type="common">Desulfotomaculum carboxydivorans</name>
    <dbReference type="NCBI Taxonomy" id="868595"/>
    <lineage>
        <taxon>Bacteria</taxon>
        <taxon>Bacillati</taxon>
        <taxon>Bacillota</taxon>
        <taxon>Clostridia</taxon>
        <taxon>Eubacteriales</taxon>
        <taxon>Desulfotomaculaceae</taxon>
        <taxon>Desulfotomaculum</taxon>
    </lineage>
</organism>
<evidence type="ECO:0000256" key="1">
    <source>
        <dbReference type="ARBA" id="ARBA00022553"/>
    </source>
</evidence>
<dbReference type="Proteomes" id="UP000009226">
    <property type="component" value="Chromosome"/>
</dbReference>
<dbReference type="GO" id="GO:0000155">
    <property type="term" value="F:phosphorelay sensor kinase activity"/>
    <property type="evidence" value="ECO:0007669"/>
    <property type="project" value="InterPro"/>
</dbReference>
<dbReference type="AlphaFoldDB" id="F6B8N5"/>
<keyword evidence="1" id="KW-0597">Phosphoprotein</keyword>
<dbReference type="STRING" id="868595.Desca_0722"/>
<dbReference type="KEGG" id="dca:Desca_0722"/>
<dbReference type="HOGENOM" id="CLU_125875_0_0_9"/>
<dbReference type="eggNOG" id="COG3290">
    <property type="taxonomic scope" value="Bacteria"/>
</dbReference>
<proteinExistence type="predicted"/>
<evidence type="ECO:0000259" key="4">
    <source>
        <dbReference type="Pfam" id="PF14689"/>
    </source>
</evidence>
<keyword evidence="6" id="KW-1185">Reference proteome</keyword>
<keyword evidence="2" id="KW-0808">Transferase</keyword>
<reference evidence="5 6" key="1">
    <citation type="submission" date="2011-05" db="EMBL/GenBank/DDBJ databases">
        <title>Complete sequence of Desulfotomaculum carboxydivorans CO-1-SRB.</title>
        <authorList>
            <consortium name="US DOE Joint Genome Institute"/>
            <person name="Lucas S."/>
            <person name="Han J."/>
            <person name="Lapidus A."/>
            <person name="Cheng J.-F."/>
            <person name="Goodwin L."/>
            <person name="Pitluck S."/>
            <person name="Peters L."/>
            <person name="Mikhailova N."/>
            <person name="Lu M."/>
            <person name="Han C."/>
            <person name="Tapia R."/>
            <person name="Land M."/>
            <person name="Hauser L."/>
            <person name="Kyrpides N."/>
            <person name="Ivanova N."/>
            <person name="Pagani I."/>
            <person name="Stams A."/>
            <person name="Plugge C."/>
            <person name="Muyzer G."/>
            <person name="Kuever J."/>
            <person name="Parshina S."/>
            <person name="Ivanova A."/>
            <person name="Nazina T."/>
            <person name="Woyke T."/>
        </authorList>
    </citation>
    <scope>NUCLEOTIDE SEQUENCE [LARGE SCALE GENOMIC DNA]</scope>
    <source>
        <strain evidence="6">DSM 14880 / VKM B-2319 / CO-1-SRB</strain>
    </source>
</reference>
<dbReference type="Gene3D" id="1.10.287.130">
    <property type="match status" value="1"/>
</dbReference>
<accession>F6B8N5</accession>
<evidence type="ECO:0000313" key="6">
    <source>
        <dbReference type="Proteomes" id="UP000009226"/>
    </source>
</evidence>
<feature type="domain" description="SpoOB alpha-helical" evidence="4">
    <location>
        <begin position="2"/>
        <end position="56"/>
    </location>
</feature>
<dbReference type="EMBL" id="CP002736">
    <property type="protein sequence ID" value="AEF93607.1"/>
    <property type="molecule type" value="Genomic_DNA"/>
</dbReference>
<keyword evidence="3 5" id="KW-0418">Kinase</keyword>
<dbReference type="RefSeq" id="WP_013809804.1">
    <property type="nucleotide sequence ID" value="NC_015565.1"/>
</dbReference>
<protein>
    <submittedName>
        <fullName evidence="5">Signal transduction histidine kinase regulating citrate/malate metabolism</fullName>
    </submittedName>
</protein>
<evidence type="ECO:0000256" key="2">
    <source>
        <dbReference type="ARBA" id="ARBA00022679"/>
    </source>
</evidence>
<evidence type="ECO:0000313" key="5">
    <source>
        <dbReference type="EMBL" id="AEF93607.1"/>
    </source>
</evidence>
<dbReference type="InterPro" id="IPR039506">
    <property type="entry name" value="SPOB_a"/>
</dbReference>
<dbReference type="SUPFAM" id="SSF55890">
    <property type="entry name" value="Sporulation response regulatory protein Spo0B"/>
    <property type="match status" value="1"/>
</dbReference>
<dbReference type="Pfam" id="PF14689">
    <property type="entry name" value="SPOB_a"/>
    <property type="match status" value="1"/>
</dbReference>